<keyword evidence="2" id="KW-0255">Endonuclease</keyword>
<organism evidence="2 3">
    <name type="scientific">Fibrella aquatilis</name>
    <dbReference type="NCBI Taxonomy" id="2817059"/>
    <lineage>
        <taxon>Bacteria</taxon>
        <taxon>Pseudomonadati</taxon>
        <taxon>Bacteroidota</taxon>
        <taxon>Cytophagia</taxon>
        <taxon>Cytophagales</taxon>
        <taxon>Spirosomataceae</taxon>
        <taxon>Fibrella</taxon>
    </lineage>
</organism>
<dbReference type="InterPro" id="IPR012296">
    <property type="entry name" value="Nuclease_put_TT1808"/>
</dbReference>
<dbReference type="InterPro" id="IPR008538">
    <property type="entry name" value="Uma2"/>
</dbReference>
<name>A0A939G315_9BACT</name>
<dbReference type="EMBL" id="JAFMYU010000005">
    <property type="protein sequence ID" value="MBO0931144.1"/>
    <property type="molecule type" value="Genomic_DNA"/>
</dbReference>
<dbReference type="SUPFAM" id="SSF52980">
    <property type="entry name" value="Restriction endonuclease-like"/>
    <property type="match status" value="1"/>
</dbReference>
<keyword evidence="3" id="KW-1185">Reference proteome</keyword>
<protein>
    <submittedName>
        <fullName evidence="2">Uma2 family endonuclease</fullName>
    </submittedName>
</protein>
<dbReference type="GO" id="GO:0004519">
    <property type="term" value="F:endonuclease activity"/>
    <property type="evidence" value="ECO:0007669"/>
    <property type="project" value="UniProtKB-KW"/>
</dbReference>
<comment type="caution">
    <text evidence="2">The sequence shown here is derived from an EMBL/GenBank/DDBJ whole genome shotgun (WGS) entry which is preliminary data.</text>
</comment>
<dbReference type="AlphaFoldDB" id="A0A939G315"/>
<gene>
    <name evidence="2" type="ORF">J2I48_09080</name>
</gene>
<sequence length="164" mass="18456">MEAVIEEISDYERERGKPAPSLNHAYVQSNLLFGSHMKYRGSYSILPELDLLMADGLIIVPDIAIYPKLRIDFLHDIQSMTTMPLTVVEIISPSHRNADRSNDDILAKFERYFAAGVKSCWLVIPSFKAISVYSAPGTYQFFMHDSTLVDPATGIELPLAEVFE</sequence>
<keyword evidence="2" id="KW-0540">Nuclease</keyword>
<dbReference type="CDD" id="cd06260">
    <property type="entry name" value="DUF820-like"/>
    <property type="match status" value="1"/>
</dbReference>
<evidence type="ECO:0000313" key="3">
    <source>
        <dbReference type="Proteomes" id="UP000664795"/>
    </source>
</evidence>
<keyword evidence="2" id="KW-0378">Hydrolase</keyword>
<feature type="domain" description="Putative restriction endonuclease" evidence="1">
    <location>
        <begin position="20"/>
        <end position="140"/>
    </location>
</feature>
<evidence type="ECO:0000313" key="2">
    <source>
        <dbReference type="EMBL" id="MBO0931144.1"/>
    </source>
</evidence>
<dbReference type="Pfam" id="PF05685">
    <property type="entry name" value="Uma2"/>
    <property type="match status" value="1"/>
</dbReference>
<reference evidence="2 3" key="1">
    <citation type="submission" date="2021-03" db="EMBL/GenBank/DDBJ databases">
        <title>Fibrella sp. HMF5036 genome sequencing and assembly.</title>
        <authorList>
            <person name="Kang H."/>
            <person name="Kim H."/>
            <person name="Bae S."/>
            <person name="Joh K."/>
        </authorList>
    </citation>
    <scope>NUCLEOTIDE SEQUENCE [LARGE SCALE GENOMIC DNA]</scope>
    <source>
        <strain evidence="2 3">HMF5036</strain>
    </source>
</reference>
<evidence type="ECO:0000259" key="1">
    <source>
        <dbReference type="Pfam" id="PF05685"/>
    </source>
</evidence>
<dbReference type="Gene3D" id="3.90.1570.10">
    <property type="entry name" value="tt1808, chain A"/>
    <property type="match status" value="1"/>
</dbReference>
<dbReference type="Proteomes" id="UP000664795">
    <property type="component" value="Unassembled WGS sequence"/>
</dbReference>
<dbReference type="RefSeq" id="WP_207335098.1">
    <property type="nucleotide sequence ID" value="NZ_JAFMYU010000005.1"/>
</dbReference>
<accession>A0A939G315</accession>
<dbReference type="InterPro" id="IPR011335">
    <property type="entry name" value="Restrct_endonuc-II-like"/>
</dbReference>
<proteinExistence type="predicted"/>